<keyword evidence="2 5" id="KW-0812">Transmembrane</keyword>
<feature type="transmembrane region" description="Helical" evidence="5">
    <location>
        <begin position="629"/>
        <end position="649"/>
    </location>
</feature>
<evidence type="ECO:0000256" key="2">
    <source>
        <dbReference type="ARBA" id="ARBA00022692"/>
    </source>
</evidence>
<feature type="transmembrane region" description="Helical" evidence="5">
    <location>
        <begin position="512"/>
        <end position="535"/>
    </location>
</feature>
<comment type="subcellular location">
    <subcellularLocation>
        <location evidence="1">Membrane</location>
        <topology evidence="1">Multi-pass membrane protein</topology>
    </subcellularLocation>
</comment>
<evidence type="ECO:0000313" key="8">
    <source>
        <dbReference type="Proteomes" id="UP001212421"/>
    </source>
</evidence>
<protein>
    <submittedName>
        <fullName evidence="7">YhgE/Pip family protein</fullName>
    </submittedName>
</protein>
<dbReference type="RefSeq" id="WP_281535374.1">
    <property type="nucleotide sequence ID" value="NZ_CP075584.1"/>
</dbReference>
<dbReference type="NCBIfam" id="TIGR03061">
    <property type="entry name" value="pip_yhgE_Nterm"/>
    <property type="match status" value="1"/>
</dbReference>
<evidence type="ECO:0000256" key="3">
    <source>
        <dbReference type="ARBA" id="ARBA00022989"/>
    </source>
</evidence>
<dbReference type="PANTHER" id="PTHR43077">
    <property type="entry name" value="TRANSPORT PERMEASE YVFS-RELATED"/>
    <property type="match status" value="1"/>
</dbReference>
<dbReference type="InterPro" id="IPR013525">
    <property type="entry name" value="ABC2_TM"/>
</dbReference>
<dbReference type="EMBL" id="CP075584">
    <property type="protein sequence ID" value="WBM80699.1"/>
    <property type="molecule type" value="Genomic_DNA"/>
</dbReference>
<dbReference type="NCBIfam" id="TIGR03062">
    <property type="entry name" value="pip_yhgE_Cterm"/>
    <property type="match status" value="1"/>
</dbReference>
<dbReference type="InterPro" id="IPR017501">
    <property type="entry name" value="Phage_infect_YhgE_C"/>
</dbReference>
<dbReference type="Pfam" id="PF12698">
    <property type="entry name" value="ABC2_membrane_3"/>
    <property type="match status" value="1"/>
</dbReference>
<dbReference type="NCBIfam" id="TIGR03057">
    <property type="entry name" value="xxxLxxG_by_4"/>
    <property type="match status" value="1"/>
</dbReference>
<gene>
    <name evidence="7" type="ORF">KIV56_04750</name>
</gene>
<feature type="domain" description="ABC-2 type transporter transmembrane" evidence="6">
    <location>
        <begin position="435"/>
        <end position="646"/>
    </location>
</feature>
<reference evidence="7 8" key="1">
    <citation type="submission" date="2021-05" db="EMBL/GenBank/DDBJ databases">
        <authorList>
            <person name="Kumar R."/>
            <person name="Kumar A."/>
            <person name="Mukhia S."/>
        </authorList>
    </citation>
    <scope>NUCLEOTIDE SEQUENCE [LARGE SCALE GENOMIC DNA]</scope>
    <source>
        <strain evidence="7 8">ERMR7:08</strain>
    </source>
</reference>
<dbReference type="InterPro" id="IPR023908">
    <property type="entry name" value="xxxLxxG_rpt"/>
</dbReference>
<feature type="transmembrane region" description="Helical" evidence="5">
    <location>
        <begin position="570"/>
        <end position="590"/>
    </location>
</feature>
<evidence type="ECO:0000313" key="7">
    <source>
        <dbReference type="EMBL" id="WBM80699.1"/>
    </source>
</evidence>
<feature type="transmembrane region" description="Helical" evidence="5">
    <location>
        <begin position="470"/>
        <end position="491"/>
    </location>
</feature>
<accession>A0ABY7NGN2</accession>
<name>A0ABY7NGN2_9MICO</name>
<sequence>MSTRLERLFSRTPGQRRWTFGAVLAGLIVVPLAVAGVFAGALATADQRLDTLPAIVVNNDTFVTTTAADGTKQTVLAGRLLVTELTAPASSRTASTGFAWTISNSADAAAALASGKAYAVLTIPADFSKSITSIGTAAPTQAELAIRTDDAHSYLAGTVAGTVGSAMTGVFGRQITTQYLSGLYKGLTTLGGSLTTAADGAGQVSTGVTGVATGLDSLSGGASSAATGAASAATGASSFATGVTAYTNGVDALSAGLGKLDSGTAGLSALSSGVAQYTGGVTQAATGLSSLSAAIPLVPTYDAMAQAVAADPTHASEIIAKYRAYFTQYSGGITGVQGGLDTLSTQGTGLSQQTTSALTGVQGGVAQSAAGAAKLAAGSASLRTGATGLASGVSSLSSGVSQLATGTAGAATGVHQLETGASQLATGLASGAESAKKLNQDDPAQSASVVSEPVAITTSRDNPITTIGPLLGMVFVPVGLWIGALAIFLVMRPVTSTALASTASTGRLVSRGFGRAFGLAAVQAVVVVALLHASLGVTWTLLPATLGFAVFLAFVFVAVHQFLTVAFGRVGIVISLVLLALQLTAVGGLYPIELVSAPFQAISPFLPLTWAVRGMQGIVSGGGAGALNAVGILLLFAVVSIGLTFWAVAAKRGPRSFALALARG</sequence>
<evidence type="ECO:0000256" key="5">
    <source>
        <dbReference type="SAM" id="Phobius"/>
    </source>
</evidence>
<feature type="transmembrane region" description="Helical" evidence="5">
    <location>
        <begin position="20"/>
        <end position="43"/>
    </location>
</feature>
<evidence type="ECO:0000256" key="1">
    <source>
        <dbReference type="ARBA" id="ARBA00004141"/>
    </source>
</evidence>
<keyword evidence="4 5" id="KW-0472">Membrane</keyword>
<dbReference type="Proteomes" id="UP001212421">
    <property type="component" value="Chromosome"/>
</dbReference>
<keyword evidence="8" id="KW-1185">Reference proteome</keyword>
<dbReference type="Gene3D" id="3.40.1710.10">
    <property type="entry name" value="abc type-2 transporter like domain"/>
    <property type="match status" value="1"/>
</dbReference>
<feature type="transmembrane region" description="Helical" evidence="5">
    <location>
        <begin position="541"/>
        <end position="563"/>
    </location>
</feature>
<dbReference type="InterPro" id="IPR017500">
    <property type="entry name" value="Phage_infect_YhgE_N"/>
</dbReference>
<dbReference type="Gene3D" id="1.10.287.950">
    <property type="entry name" value="Methyl-accepting chemotaxis protein"/>
    <property type="match status" value="1"/>
</dbReference>
<evidence type="ECO:0000256" key="4">
    <source>
        <dbReference type="ARBA" id="ARBA00023136"/>
    </source>
</evidence>
<proteinExistence type="predicted"/>
<dbReference type="PANTHER" id="PTHR43077:SF5">
    <property type="entry name" value="PHAGE INFECTION PROTEIN"/>
    <property type="match status" value="1"/>
</dbReference>
<organism evidence="7 8">
    <name type="scientific">Cryobacterium breve</name>
    <dbReference type="NCBI Taxonomy" id="1259258"/>
    <lineage>
        <taxon>Bacteria</taxon>
        <taxon>Bacillati</taxon>
        <taxon>Actinomycetota</taxon>
        <taxon>Actinomycetes</taxon>
        <taxon>Micrococcales</taxon>
        <taxon>Microbacteriaceae</taxon>
        <taxon>Cryobacterium</taxon>
    </lineage>
</organism>
<keyword evidence="3 5" id="KW-1133">Transmembrane helix</keyword>
<evidence type="ECO:0000259" key="6">
    <source>
        <dbReference type="Pfam" id="PF12698"/>
    </source>
</evidence>
<dbReference type="InterPro" id="IPR051328">
    <property type="entry name" value="T7SS_ABC-Transporter"/>
</dbReference>